<dbReference type="EMBL" id="JPOX01000046">
    <property type="protein sequence ID" value="KFX42275.1"/>
    <property type="molecule type" value="Genomic_DNA"/>
</dbReference>
<evidence type="ECO:0000256" key="1">
    <source>
        <dbReference type="SAM" id="MobiDB-lite"/>
    </source>
</evidence>
<name>A0A093UQQ1_TALMA</name>
<feature type="region of interest" description="Disordered" evidence="1">
    <location>
        <begin position="1"/>
        <end position="96"/>
    </location>
</feature>
<comment type="caution">
    <text evidence="2">The sequence shown here is derived from an EMBL/GenBank/DDBJ whole genome shotgun (WGS) entry which is preliminary data.</text>
</comment>
<protein>
    <submittedName>
        <fullName evidence="2">Uncharacterized protein</fullName>
    </submittedName>
</protein>
<reference evidence="2" key="1">
    <citation type="journal article" date="2014" name="PLoS Genet.">
        <title>Signature Gene Expression Reveals Novel Clues to the Molecular Mechanisms of Dimorphic Transition in Penicillium marneffei.</title>
        <authorList>
            <person name="Yang E."/>
            <person name="Wang G."/>
            <person name="Cai J."/>
            <person name="Woo P.C."/>
            <person name="Lau S.K."/>
            <person name="Yuen K.-Y."/>
            <person name="Chow W.-N."/>
            <person name="Lin X."/>
        </authorList>
    </citation>
    <scope>NUCLEOTIDE SEQUENCE [LARGE SCALE GENOMIC DNA]</scope>
    <source>
        <strain evidence="2">PM1</strain>
    </source>
</reference>
<feature type="compositionally biased region" description="Low complexity" evidence="1">
    <location>
        <begin position="85"/>
        <end position="96"/>
    </location>
</feature>
<sequence>MVIKIKVSKGAPVFPAEDGGASTGAPSVEPNTPATTSQTKQFLPFSESRNKPRFRGQKRNWYKRRNDKGKQSQRASQPEDGSRSHQYQNQRQHQYQLLHQHRPPVKLLDRPDYFNFNPSNGLHTPGPIHPRPYGFGSQPVGYLSPPPLLMSMPMPSPLRFDYLHRSTLPVAVLSQEYPKPRFWDEIEAAIPLWSPPQSSIDHSKIWTRQAGYHPLYYQYSTLRPWATEFVPGRLFHPILGW</sequence>
<evidence type="ECO:0000313" key="2">
    <source>
        <dbReference type="EMBL" id="KFX42275.1"/>
    </source>
</evidence>
<feature type="compositionally biased region" description="Basic residues" evidence="1">
    <location>
        <begin position="51"/>
        <end position="67"/>
    </location>
</feature>
<accession>A0A093UQQ1</accession>
<organism evidence="2">
    <name type="scientific">Talaromyces marneffei PM1</name>
    <dbReference type="NCBI Taxonomy" id="1077442"/>
    <lineage>
        <taxon>Eukaryota</taxon>
        <taxon>Fungi</taxon>
        <taxon>Dikarya</taxon>
        <taxon>Ascomycota</taxon>
        <taxon>Pezizomycotina</taxon>
        <taxon>Eurotiomycetes</taxon>
        <taxon>Eurotiomycetidae</taxon>
        <taxon>Eurotiales</taxon>
        <taxon>Trichocomaceae</taxon>
        <taxon>Talaromyces</taxon>
        <taxon>Talaromyces sect. Talaromyces</taxon>
    </lineage>
</organism>
<dbReference type="HOGENOM" id="CLU_1152403_0_0_1"/>
<proteinExistence type="predicted"/>
<dbReference type="AlphaFoldDB" id="A0A093UQQ1"/>
<feature type="compositionally biased region" description="Polar residues" evidence="1">
    <location>
        <begin position="29"/>
        <end position="41"/>
    </location>
</feature>
<gene>
    <name evidence="2" type="ORF">GQ26_0460140</name>
</gene>